<dbReference type="Proteomes" id="UP000318297">
    <property type="component" value="Unassembled WGS sequence"/>
</dbReference>
<dbReference type="OrthoDB" id="4856867at2"/>
<dbReference type="SUPFAM" id="SSF53335">
    <property type="entry name" value="S-adenosyl-L-methionine-dependent methyltransferases"/>
    <property type="match status" value="1"/>
</dbReference>
<dbReference type="EMBL" id="VIVQ01000002">
    <property type="protein sequence ID" value="TWE09938.1"/>
    <property type="molecule type" value="Genomic_DNA"/>
</dbReference>
<reference evidence="3 4" key="1">
    <citation type="submission" date="2019-06" db="EMBL/GenBank/DDBJ databases">
        <title>Sequencing the genomes of 1000 actinobacteria strains.</title>
        <authorList>
            <person name="Klenk H.-P."/>
        </authorList>
    </citation>
    <scope>NUCLEOTIDE SEQUENCE [LARGE SCALE GENOMIC DNA]</scope>
    <source>
        <strain evidence="3 4">DSM 19560</strain>
    </source>
</reference>
<keyword evidence="4" id="KW-1185">Reference proteome</keyword>
<evidence type="ECO:0000256" key="2">
    <source>
        <dbReference type="ARBA" id="ARBA00022679"/>
    </source>
</evidence>
<protein>
    <submittedName>
        <fullName evidence="3">SAM-dependent MidA family methyltransferase</fullName>
    </submittedName>
</protein>
<keyword evidence="1 3" id="KW-0489">Methyltransferase</keyword>
<dbReference type="GO" id="GO:0008168">
    <property type="term" value="F:methyltransferase activity"/>
    <property type="evidence" value="ECO:0007669"/>
    <property type="project" value="UniProtKB-KW"/>
</dbReference>
<gene>
    <name evidence="3" type="ORF">BKA23_2283</name>
</gene>
<accession>A0A561E2U8</accession>
<organism evidence="3 4">
    <name type="scientific">Rudaeicoccus suwonensis</name>
    <dbReference type="NCBI Taxonomy" id="657409"/>
    <lineage>
        <taxon>Bacteria</taxon>
        <taxon>Bacillati</taxon>
        <taxon>Actinomycetota</taxon>
        <taxon>Actinomycetes</taxon>
        <taxon>Micrococcales</taxon>
        <taxon>Dermacoccaceae</taxon>
        <taxon>Rudaeicoccus</taxon>
    </lineage>
</organism>
<dbReference type="Pfam" id="PF02636">
    <property type="entry name" value="Methyltransf_28"/>
    <property type="match status" value="1"/>
</dbReference>
<dbReference type="InterPro" id="IPR038375">
    <property type="entry name" value="NDUFAF7_sf"/>
</dbReference>
<sequence>MAWRTWQQAWQDSLYADGGFYRQSAGPAAHFATSAQGIPGSGPLLASAVVALTRRYGCDSVLEIAAGRGEFLTELARTAPDLRLHGVDVAPRPDGLPDGAAWTTAVGGAGLPPTLHGLQNTLVFAHEWLDVVPCPVVEFDAHVWRIVEVADSGEERLGDPVDDGDLQWLQRFWPGSPQQGDRAEIGSTRDAAYATLRERVVSGVVVVVDYGHLAHERPVHGTLLGFRDGAACPPLPDRSTDITAHVAIDSLAGPEVERVRQRQVFAQLGITRPAPEIALAATDPPAYLQALAERSALATLTSADGLGDFWWLLEKRPGD</sequence>
<evidence type="ECO:0000313" key="3">
    <source>
        <dbReference type="EMBL" id="TWE09938.1"/>
    </source>
</evidence>
<dbReference type="InterPro" id="IPR029063">
    <property type="entry name" value="SAM-dependent_MTases_sf"/>
</dbReference>
<name>A0A561E2U8_9MICO</name>
<evidence type="ECO:0000256" key="1">
    <source>
        <dbReference type="ARBA" id="ARBA00022603"/>
    </source>
</evidence>
<keyword evidence="2 3" id="KW-0808">Transferase</keyword>
<dbReference type="AlphaFoldDB" id="A0A561E2U8"/>
<comment type="caution">
    <text evidence="3">The sequence shown here is derived from an EMBL/GenBank/DDBJ whole genome shotgun (WGS) entry which is preliminary data.</text>
</comment>
<dbReference type="RefSeq" id="WP_145228682.1">
    <property type="nucleotide sequence ID" value="NZ_VIVQ01000002.1"/>
</dbReference>
<proteinExistence type="predicted"/>
<dbReference type="InterPro" id="IPR003788">
    <property type="entry name" value="NDUFAF7"/>
</dbReference>
<evidence type="ECO:0000313" key="4">
    <source>
        <dbReference type="Proteomes" id="UP000318297"/>
    </source>
</evidence>
<dbReference type="GO" id="GO:0032259">
    <property type="term" value="P:methylation"/>
    <property type="evidence" value="ECO:0007669"/>
    <property type="project" value="UniProtKB-KW"/>
</dbReference>
<dbReference type="Gene3D" id="3.40.50.12710">
    <property type="match status" value="1"/>
</dbReference>